<protein>
    <recommendedName>
        <fullName evidence="6 16">Phosphatidate cytidylyltransferase</fullName>
        <ecNumber evidence="6 16">2.7.7.41</ecNumber>
    </recommendedName>
</protein>
<sequence length="579" mass="64341">MSGQATTVEEQPPPDEPPAPAQPQAKTQPQEPTQQPQASSAPAPAPAAAAASRVKDQTDASSSTSGSMSRDDSKASRGARDATSGAAMIDKDDRRPSELTEQETETESETEMTEGESERSRRRNRSSSLRSGGMSSSMNPPSGLSSSAFPPPSHTPSTPRGGSSSYLMRHDRHGRGPMPQLEADKPWQQKMRTFRTRTIWTLILVSSFFCLLAAGHIYCTLFLLVATGGIYGEVIAIKRNVEKDKKMPLFFFLRWYFFACTIFFVGAKWVSPLIETFSLKYIAVDVILSYHPFISFVAFTTGFIAFVLTLRKFTLRYQFKQLAMVLITLLVVVVNSLSMIANVYNGLIWFVLPATLVVVNDVFAYIFGVFFGRTRLIALSPKKTWEGFIGASIVTMVWAVLCASVLEQYKWFICPQEKITFVPFRWDLHCDPNIVFTPRPYRLPARLADMAGLSELVITPMLGHAIVLGFFAAIIAPFGGFFASGVKRAFKIKDFGGSIPGHGGLTDRFDCQILMGIFTYIYYNSFVYTDRQEAVESILSSIATLSLQDQLKIYRRLHDNLVRRHALGSARAMPYAAEM</sequence>
<dbReference type="VEuPathDB" id="CryptoDB:Vbra_14134"/>
<evidence type="ECO:0000256" key="15">
    <source>
        <dbReference type="ARBA" id="ARBA00023264"/>
    </source>
</evidence>
<accession>A0A0G4F0L1</accession>
<feature type="compositionally biased region" description="Basic and acidic residues" evidence="17">
    <location>
        <begin position="89"/>
        <end position="98"/>
    </location>
</feature>
<comment type="catalytic activity">
    <reaction evidence="1 16">
        <text>a 1,2-diacyl-sn-glycero-3-phosphate + CTP + H(+) = a CDP-1,2-diacyl-sn-glycerol + diphosphate</text>
        <dbReference type="Rhea" id="RHEA:16229"/>
        <dbReference type="ChEBI" id="CHEBI:15378"/>
        <dbReference type="ChEBI" id="CHEBI:33019"/>
        <dbReference type="ChEBI" id="CHEBI:37563"/>
        <dbReference type="ChEBI" id="CHEBI:58332"/>
        <dbReference type="ChEBI" id="CHEBI:58608"/>
        <dbReference type="EC" id="2.7.7.41"/>
    </reaction>
</comment>
<feature type="compositionally biased region" description="Acidic residues" evidence="17">
    <location>
        <begin position="100"/>
        <end position="115"/>
    </location>
</feature>
<dbReference type="PANTHER" id="PTHR13773">
    <property type="entry name" value="PHOSPHATIDATE CYTIDYLYLTRANSFERASE"/>
    <property type="match status" value="1"/>
</dbReference>
<dbReference type="GO" id="GO:0004605">
    <property type="term" value="F:phosphatidate cytidylyltransferase activity"/>
    <property type="evidence" value="ECO:0007669"/>
    <property type="project" value="UniProtKB-EC"/>
</dbReference>
<feature type="transmembrane region" description="Helical" evidence="18">
    <location>
        <begin position="347"/>
        <end position="372"/>
    </location>
</feature>
<dbReference type="UniPathway" id="UPA00557">
    <property type="reaction ID" value="UER00614"/>
</dbReference>
<keyword evidence="20" id="KW-1185">Reference proteome</keyword>
<proteinExistence type="inferred from homology"/>
<keyword evidence="7" id="KW-0444">Lipid biosynthesis</keyword>
<keyword evidence="9 16" id="KW-0812">Transmembrane</keyword>
<evidence type="ECO:0000256" key="1">
    <source>
        <dbReference type="ARBA" id="ARBA00001698"/>
    </source>
</evidence>
<evidence type="ECO:0000256" key="3">
    <source>
        <dbReference type="ARBA" id="ARBA00005119"/>
    </source>
</evidence>
<feature type="transmembrane region" description="Helical" evidence="18">
    <location>
        <begin position="221"/>
        <end position="237"/>
    </location>
</feature>
<comment type="pathway">
    <text evidence="3 16">Phospholipid metabolism; CDP-diacylglycerol biosynthesis; CDP-diacylglycerol from sn-glycerol 3-phosphate: step 3/3.</text>
</comment>
<keyword evidence="11 18" id="KW-1133">Transmembrane helix</keyword>
<evidence type="ECO:0000256" key="10">
    <source>
        <dbReference type="ARBA" id="ARBA00022695"/>
    </source>
</evidence>
<organism evidence="19 20">
    <name type="scientific">Vitrella brassicaformis (strain CCMP3155)</name>
    <dbReference type="NCBI Taxonomy" id="1169540"/>
    <lineage>
        <taxon>Eukaryota</taxon>
        <taxon>Sar</taxon>
        <taxon>Alveolata</taxon>
        <taxon>Colpodellida</taxon>
        <taxon>Vitrellaceae</taxon>
        <taxon>Vitrella</taxon>
    </lineage>
</organism>
<dbReference type="OMA" id="IATHRYT"/>
<dbReference type="EMBL" id="CDMY01000356">
    <property type="protein sequence ID" value="CEM05159.1"/>
    <property type="molecule type" value="Genomic_DNA"/>
</dbReference>
<dbReference type="STRING" id="1169540.A0A0G4F0L1"/>
<feature type="compositionally biased region" description="Basic and acidic residues" evidence="17">
    <location>
        <begin position="69"/>
        <end position="80"/>
    </location>
</feature>
<dbReference type="AlphaFoldDB" id="A0A0G4F0L1"/>
<dbReference type="Pfam" id="PF01148">
    <property type="entry name" value="CTP_transf_1"/>
    <property type="match status" value="1"/>
</dbReference>
<feature type="compositionally biased region" description="Low complexity" evidence="17">
    <location>
        <begin position="126"/>
        <end position="147"/>
    </location>
</feature>
<dbReference type="InterPro" id="IPR016720">
    <property type="entry name" value="PC_Trfase_euk"/>
</dbReference>
<dbReference type="PANTHER" id="PTHR13773:SF8">
    <property type="entry name" value="PHOSPHATIDATE CYTIDYLYLTRANSFERASE, PHOTORECEPTOR-SPECIFIC"/>
    <property type="match status" value="1"/>
</dbReference>
<feature type="transmembrane region" description="Helical" evidence="18">
    <location>
        <begin position="322"/>
        <end position="341"/>
    </location>
</feature>
<evidence type="ECO:0000256" key="18">
    <source>
        <dbReference type="SAM" id="Phobius"/>
    </source>
</evidence>
<keyword evidence="12" id="KW-0443">Lipid metabolism</keyword>
<feature type="transmembrane region" description="Helical" evidence="18">
    <location>
        <begin position="249"/>
        <end position="270"/>
    </location>
</feature>
<dbReference type="InterPro" id="IPR000374">
    <property type="entry name" value="PC_trans"/>
</dbReference>
<dbReference type="EC" id="2.7.7.41" evidence="6 16"/>
<gene>
    <name evidence="19" type="ORF">Vbra_14134</name>
</gene>
<evidence type="ECO:0000256" key="16">
    <source>
        <dbReference type="RuleBase" id="RU003938"/>
    </source>
</evidence>
<comment type="pathway">
    <text evidence="4">Lipid metabolism.</text>
</comment>
<evidence type="ECO:0000256" key="7">
    <source>
        <dbReference type="ARBA" id="ARBA00022516"/>
    </source>
</evidence>
<feature type="transmembrane region" description="Helical" evidence="18">
    <location>
        <begin position="384"/>
        <end position="406"/>
    </location>
</feature>
<feature type="transmembrane region" description="Helical" evidence="18">
    <location>
        <begin position="198"/>
        <end position="215"/>
    </location>
</feature>
<feature type="region of interest" description="Disordered" evidence="17">
    <location>
        <begin position="1"/>
        <end position="186"/>
    </location>
</feature>
<evidence type="ECO:0000256" key="4">
    <source>
        <dbReference type="ARBA" id="ARBA00005189"/>
    </source>
</evidence>
<evidence type="ECO:0000256" key="9">
    <source>
        <dbReference type="ARBA" id="ARBA00022692"/>
    </source>
</evidence>
<evidence type="ECO:0000256" key="13">
    <source>
        <dbReference type="ARBA" id="ARBA00023136"/>
    </source>
</evidence>
<dbReference type="GO" id="GO:0005789">
    <property type="term" value="C:endoplasmic reticulum membrane"/>
    <property type="evidence" value="ECO:0007669"/>
    <property type="project" value="TreeGrafter"/>
</dbReference>
<feature type="compositionally biased region" description="Low complexity" evidence="17">
    <location>
        <begin position="59"/>
        <end position="68"/>
    </location>
</feature>
<evidence type="ECO:0000256" key="5">
    <source>
        <dbReference type="ARBA" id="ARBA00010185"/>
    </source>
</evidence>
<evidence type="ECO:0000256" key="17">
    <source>
        <dbReference type="SAM" id="MobiDB-lite"/>
    </source>
</evidence>
<comment type="subcellular location">
    <subcellularLocation>
        <location evidence="2">Membrane</location>
        <topology evidence="2">Multi-pass membrane protein</topology>
    </subcellularLocation>
</comment>
<evidence type="ECO:0000256" key="12">
    <source>
        <dbReference type="ARBA" id="ARBA00023098"/>
    </source>
</evidence>
<evidence type="ECO:0000256" key="6">
    <source>
        <dbReference type="ARBA" id="ARBA00012487"/>
    </source>
</evidence>
<dbReference type="InParanoid" id="A0A0G4F0L1"/>
<reference evidence="19 20" key="1">
    <citation type="submission" date="2014-11" db="EMBL/GenBank/DDBJ databases">
        <authorList>
            <person name="Zhu J."/>
            <person name="Qi W."/>
            <person name="Song R."/>
        </authorList>
    </citation>
    <scope>NUCLEOTIDE SEQUENCE [LARGE SCALE GENOMIC DNA]</scope>
</reference>
<dbReference type="PhylomeDB" id="A0A0G4F0L1"/>
<keyword evidence="14" id="KW-0594">Phospholipid biosynthesis</keyword>
<keyword evidence="15" id="KW-1208">Phospholipid metabolism</keyword>
<keyword evidence="13 18" id="KW-0472">Membrane</keyword>
<name>A0A0G4F0L1_VITBC</name>
<dbReference type="PROSITE" id="PS01315">
    <property type="entry name" value="CDS"/>
    <property type="match status" value="1"/>
</dbReference>
<dbReference type="GO" id="GO:0016024">
    <property type="term" value="P:CDP-diacylglycerol biosynthetic process"/>
    <property type="evidence" value="ECO:0007669"/>
    <property type="project" value="UniProtKB-UniPathway"/>
</dbReference>
<evidence type="ECO:0000313" key="19">
    <source>
        <dbReference type="EMBL" id="CEM05159.1"/>
    </source>
</evidence>
<evidence type="ECO:0000256" key="2">
    <source>
        <dbReference type="ARBA" id="ARBA00004141"/>
    </source>
</evidence>
<comment type="similarity">
    <text evidence="5 16">Belongs to the CDS family.</text>
</comment>
<feature type="compositionally biased region" description="Low complexity" evidence="17">
    <location>
        <begin position="22"/>
        <end position="51"/>
    </location>
</feature>
<evidence type="ECO:0000256" key="14">
    <source>
        <dbReference type="ARBA" id="ARBA00023209"/>
    </source>
</evidence>
<dbReference type="Proteomes" id="UP000041254">
    <property type="component" value="Unassembled WGS sequence"/>
</dbReference>
<feature type="transmembrane region" description="Helical" evidence="18">
    <location>
        <begin position="461"/>
        <end position="483"/>
    </location>
</feature>
<dbReference type="FunCoup" id="A0A0G4F0L1">
    <property type="interactions" value="268"/>
</dbReference>
<keyword evidence="10 16" id="KW-0548">Nucleotidyltransferase</keyword>
<feature type="transmembrane region" description="Helical" evidence="18">
    <location>
        <begin position="290"/>
        <end position="310"/>
    </location>
</feature>
<feature type="compositionally biased region" description="Polar residues" evidence="17">
    <location>
        <begin position="155"/>
        <end position="166"/>
    </location>
</feature>
<evidence type="ECO:0000256" key="8">
    <source>
        <dbReference type="ARBA" id="ARBA00022679"/>
    </source>
</evidence>
<evidence type="ECO:0000313" key="20">
    <source>
        <dbReference type="Proteomes" id="UP000041254"/>
    </source>
</evidence>
<dbReference type="OrthoDB" id="10260889at2759"/>
<keyword evidence="8 16" id="KW-0808">Transferase</keyword>
<evidence type="ECO:0000256" key="11">
    <source>
        <dbReference type="ARBA" id="ARBA00022989"/>
    </source>
</evidence>